<organism evidence="2 3">
    <name type="scientific">Nonlabens ulvanivorans</name>
    <name type="common">Persicivirga ulvanivorans</name>
    <dbReference type="NCBI Taxonomy" id="906888"/>
    <lineage>
        <taxon>Bacteria</taxon>
        <taxon>Pseudomonadati</taxon>
        <taxon>Bacteroidota</taxon>
        <taxon>Flavobacteriia</taxon>
        <taxon>Flavobacteriales</taxon>
        <taxon>Flavobacteriaceae</taxon>
        <taxon>Nonlabens</taxon>
    </lineage>
</organism>
<dbReference type="Proteomes" id="UP000028980">
    <property type="component" value="Unassembled WGS sequence"/>
</dbReference>
<proteinExistence type="predicted"/>
<evidence type="ECO:0000313" key="2">
    <source>
        <dbReference type="EMBL" id="GAK77784.1"/>
    </source>
</evidence>
<dbReference type="EMBL" id="BBLG01000013">
    <property type="protein sequence ID" value="GAK77784.1"/>
    <property type="molecule type" value="Genomic_DNA"/>
</dbReference>
<keyword evidence="1" id="KW-1133">Transmembrane helix</keyword>
<sequence length="42" mass="5228">MYLILMLYFYKVNFIYAFANVIIRSMLQLPFRAYYFISTNFK</sequence>
<protein>
    <submittedName>
        <fullName evidence="2">Uncharacterized protein</fullName>
    </submittedName>
</protein>
<reference evidence="2 3" key="1">
    <citation type="journal article" date="2014" name="Genome Announc.">
        <title>Draft Genome Sequences of Marine Flavobacterium Nonlabens Strains NR17, NR24, NR27, NR32, NR33, and Ara13.</title>
        <authorList>
            <person name="Nakanishi M."/>
            <person name="Meirelles P."/>
            <person name="Suzuki R."/>
            <person name="Takatani N."/>
            <person name="Mino S."/>
            <person name="Suda W."/>
            <person name="Oshima K."/>
            <person name="Hattori M."/>
            <person name="Ohkuma M."/>
            <person name="Hosokawa M."/>
            <person name="Miyashita K."/>
            <person name="Thompson F.L."/>
            <person name="Niwa A."/>
            <person name="Sawabe T."/>
            <person name="Sawabe T."/>
        </authorList>
    </citation>
    <scope>NUCLEOTIDE SEQUENCE [LARGE SCALE GENOMIC DNA]</scope>
    <source>
        <strain evidence="3">JCM19296</strain>
    </source>
</reference>
<feature type="transmembrane region" description="Helical" evidence="1">
    <location>
        <begin position="6"/>
        <end position="23"/>
    </location>
</feature>
<name>A0A081DFT8_NONUL</name>
<accession>A0A081DFT8</accession>
<gene>
    <name evidence="2" type="ORF">JCM19296_3393</name>
</gene>
<dbReference type="AlphaFoldDB" id="A0A081DFT8"/>
<comment type="caution">
    <text evidence="2">The sequence shown here is derived from an EMBL/GenBank/DDBJ whole genome shotgun (WGS) entry which is preliminary data.</text>
</comment>
<evidence type="ECO:0000256" key="1">
    <source>
        <dbReference type="SAM" id="Phobius"/>
    </source>
</evidence>
<evidence type="ECO:0000313" key="3">
    <source>
        <dbReference type="Proteomes" id="UP000028980"/>
    </source>
</evidence>
<keyword evidence="1" id="KW-0812">Transmembrane</keyword>
<keyword evidence="1" id="KW-0472">Membrane</keyword>